<dbReference type="InterPro" id="IPR037165">
    <property type="entry name" value="AldOxase/xan_DH_Mopterin-bd_sf"/>
</dbReference>
<dbReference type="PANTHER" id="PTHR11908">
    <property type="entry name" value="XANTHINE DEHYDROGENASE"/>
    <property type="match status" value="1"/>
</dbReference>
<feature type="domain" description="Aldehyde oxidase/xanthine dehydrogenase a/b hammerhead" evidence="3">
    <location>
        <begin position="21"/>
        <end position="142"/>
    </location>
</feature>
<dbReference type="Gene3D" id="3.90.1170.50">
    <property type="entry name" value="Aldehyde oxidase/xanthine dehydrogenase, a/b hammerhead"/>
    <property type="match status" value="1"/>
</dbReference>
<dbReference type="EMBL" id="UOED01000124">
    <property type="protein sequence ID" value="VAV98062.1"/>
    <property type="molecule type" value="Genomic_DNA"/>
</dbReference>
<dbReference type="PANTHER" id="PTHR11908:SF132">
    <property type="entry name" value="ALDEHYDE OXIDASE 1-RELATED"/>
    <property type="match status" value="1"/>
</dbReference>
<dbReference type="SUPFAM" id="SSF54665">
    <property type="entry name" value="CO dehydrogenase molybdoprotein N-domain-like"/>
    <property type="match status" value="1"/>
</dbReference>
<keyword evidence="2 4" id="KW-0560">Oxidoreductase</keyword>
<sequence>MTELKVVGKRVERVDVRAKVTGGALYAADVQLAGMLYGKIVRCYDYAHARVTGLDLSEAAKCKGVIKVLGPKDVTQKEYNASVLDMMVSADMRGVLGDIDDQSIFTDHVKHYGDAIAAVIAISEEAAERAAEKIKVTYAELPVYMTAEAAKQADALQFRPEKPGNLAFQLPEMAFPDNAYAWGEVDKSFAEADIIVEDTFYVPKQKQCQMEPGSYIALYDDQGRLNCWTSTQMPKLVQKKLANLFELPMTRVRINATVIGGGFGARLGMVLEPETCALAMAVPGRPVKVLSTREEDWVTSPSRHPGKYWMKMGFKKDGTPVACDAKFENYKGAYYVDASGTAFTTGAWLGGMYKFDSLRYRGESYYTNQSICGAFRGYGNPQTNFVMEQMIDRGCAELGVDPIEWRKKWHKGVGDDGWCIGVPYNSCALDECLDRAAEMANWTEKREKYKNQTGTKRRGIGVAVMNHTSGAMPMLLEHTVCDALLHQDATVTLNLACSDMGQGSHTTLRQVAAETLDFAYEDIHIATGNTDAAGFDIGAHASRTLYVGGGAVKQACEDVRRQLFARAALELEEDVDSLYMEDKIIHVRGSSNKSISVQTIADQGVNNFMNPETGERIGQPGQIQGYASFFPPHNAPPFGTTIAEVEVDMETGEVKVLELINAHDVGRAIHPGVVEGQLDGGAQQGLGMALTEETYYDDKGICQNNSFTDYKMFGPSDMPKMTNILVENPDPTGPFGAKGVGEAGLVPPVGATANAIFNAIGIQILEAPITPEKILKALEDAND</sequence>
<evidence type="ECO:0000256" key="2">
    <source>
        <dbReference type="ARBA" id="ARBA00023002"/>
    </source>
</evidence>
<dbReference type="EC" id="1.17.1.4" evidence="4"/>
<dbReference type="InterPro" id="IPR016208">
    <property type="entry name" value="Ald_Oxase/xanthine_DH-like"/>
</dbReference>
<accession>A0A3B0S2P9</accession>
<dbReference type="InterPro" id="IPR008274">
    <property type="entry name" value="AldOxase/xan_DH_MoCoBD1"/>
</dbReference>
<dbReference type="InterPro" id="IPR000674">
    <property type="entry name" value="Ald_Oxase/Xan_DH_a/b"/>
</dbReference>
<dbReference type="InterPro" id="IPR036856">
    <property type="entry name" value="Ald_Oxase/Xan_DH_a/b_sf"/>
</dbReference>
<dbReference type="SMART" id="SM01008">
    <property type="entry name" value="Ald_Xan_dh_C"/>
    <property type="match status" value="1"/>
</dbReference>
<keyword evidence="1" id="KW-0500">Molybdenum</keyword>
<evidence type="ECO:0000256" key="1">
    <source>
        <dbReference type="ARBA" id="ARBA00022505"/>
    </source>
</evidence>
<dbReference type="InterPro" id="IPR046867">
    <property type="entry name" value="AldOxase/xan_DH_MoCoBD2"/>
</dbReference>
<dbReference type="Pfam" id="PF20256">
    <property type="entry name" value="MoCoBD_2"/>
    <property type="match status" value="1"/>
</dbReference>
<dbReference type="Pfam" id="PF02738">
    <property type="entry name" value="MoCoBD_1"/>
    <property type="match status" value="1"/>
</dbReference>
<dbReference type="Pfam" id="PF01315">
    <property type="entry name" value="Ald_Xan_dh_C"/>
    <property type="match status" value="1"/>
</dbReference>
<dbReference type="GO" id="GO:0004854">
    <property type="term" value="F:xanthine dehydrogenase activity"/>
    <property type="evidence" value="ECO:0007669"/>
    <property type="project" value="UniProtKB-EC"/>
</dbReference>
<reference evidence="4" key="1">
    <citation type="submission" date="2018-06" db="EMBL/GenBank/DDBJ databases">
        <authorList>
            <person name="Zhirakovskaya E."/>
        </authorList>
    </citation>
    <scope>NUCLEOTIDE SEQUENCE</scope>
</reference>
<protein>
    <submittedName>
        <fullName evidence="4">Xanthine dehydrogenase, molybdenum binding subunit</fullName>
        <ecNumber evidence="4">1.17.1.4</ecNumber>
    </submittedName>
</protein>
<dbReference type="AlphaFoldDB" id="A0A3B0S2P9"/>
<proteinExistence type="predicted"/>
<dbReference type="SUPFAM" id="SSF56003">
    <property type="entry name" value="Molybdenum cofactor-binding domain"/>
    <property type="match status" value="1"/>
</dbReference>
<dbReference type="GO" id="GO:0005506">
    <property type="term" value="F:iron ion binding"/>
    <property type="evidence" value="ECO:0007669"/>
    <property type="project" value="InterPro"/>
</dbReference>
<evidence type="ECO:0000259" key="3">
    <source>
        <dbReference type="SMART" id="SM01008"/>
    </source>
</evidence>
<evidence type="ECO:0000313" key="4">
    <source>
        <dbReference type="EMBL" id="VAV98062.1"/>
    </source>
</evidence>
<name>A0A3B0S2P9_9ZZZZ</name>
<dbReference type="Gene3D" id="3.30.365.10">
    <property type="entry name" value="Aldehyde oxidase/xanthine dehydrogenase, molybdopterin binding domain"/>
    <property type="match status" value="4"/>
</dbReference>
<organism evidence="4">
    <name type="scientific">hydrothermal vent metagenome</name>
    <dbReference type="NCBI Taxonomy" id="652676"/>
    <lineage>
        <taxon>unclassified sequences</taxon>
        <taxon>metagenomes</taxon>
        <taxon>ecological metagenomes</taxon>
    </lineage>
</organism>
<gene>
    <name evidence="4" type="ORF">MNBD_ALPHA02-2341</name>
</gene>